<feature type="transmembrane region" description="Helical" evidence="6">
    <location>
        <begin position="113"/>
        <end position="134"/>
    </location>
</feature>
<feature type="transmembrane region" description="Helical" evidence="6">
    <location>
        <begin position="141"/>
        <end position="160"/>
    </location>
</feature>
<dbReference type="Pfam" id="PF02588">
    <property type="entry name" value="YitT_membrane"/>
    <property type="match status" value="1"/>
</dbReference>
<evidence type="ECO:0000256" key="4">
    <source>
        <dbReference type="ARBA" id="ARBA00022989"/>
    </source>
</evidence>
<dbReference type="InterPro" id="IPR019264">
    <property type="entry name" value="DUF2179"/>
</dbReference>
<sequence>MTEAVKEHARIGIVSIIGGVFVALSMTLFLIPAGVYSTGFTGLAQIFTQLFAGTPFELGEGIWFFVLNVPLLIVSYFMLGKNMMIHTLISVAAVTVFIRVLPQSQLLSDDPLLNAVFGGVLLAIGSGITIRFGASTGGFDIVALILAKFTNNSVGVYLFLMNMMIALWAGALFGWQTALYTIVFLYVTSKVIDEIYTNTQRQTLFIVTSHPDEVTKELHQHVFRGITLMPAIGTYSKVEKATLMMVAQRHEVREITRICKDADPTVFINMVPTEDVEGAFRR</sequence>
<evidence type="ECO:0000313" key="9">
    <source>
        <dbReference type="Proteomes" id="UP000254060"/>
    </source>
</evidence>
<dbReference type="PIRSF" id="PIRSF006483">
    <property type="entry name" value="Membrane_protein_YitT"/>
    <property type="match status" value="1"/>
</dbReference>
<keyword evidence="4 6" id="KW-1133">Transmembrane helix</keyword>
<dbReference type="Pfam" id="PF10035">
    <property type="entry name" value="DUF2179"/>
    <property type="match status" value="1"/>
</dbReference>
<dbReference type="PANTHER" id="PTHR33545:SF5">
    <property type="entry name" value="UPF0750 MEMBRANE PROTEIN YITT"/>
    <property type="match status" value="1"/>
</dbReference>
<dbReference type="STRING" id="1397694.GCA_000702585_02737"/>
<dbReference type="EMBL" id="UGGP01000001">
    <property type="protein sequence ID" value="STO08871.1"/>
    <property type="molecule type" value="Genomic_DNA"/>
</dbReference>
<gene>
    <name evidence="8" type="ORF">NCTC13163_02249</name>
</gene>
<feature type="transmembrane region" description="Helical" evidence="6">
    <location>
        <begin position="12"/>
        <end position="31"/>
    </location>
</feature>
<evidence type="ECO:0000256" key="2">
    <source>
        <dbReference type="ARBA" id="ARBA00022475"/>
    </source>
</evidence>
<feature type="transmembrane region" description="Helical" evidence="6">
    <location>
        <begin position="61"/>
        <end position="79"/>
    </location>
</feature>
<dbReference type="InterPro" id="IPR051461">
    <property type="entry name" value="UPF0750_membrane"/>
</dbReference>
<dbReference type="AlphaFoldDB" id="A0A377FVL4"/>
<dbReference type="GO" id="GO:0005886">
    <property type="term" value="C:plasma membrane"/>
    <property type="evidence" value="ECO:0007669"/>
    <property type="project" value="UniProtKB-SubCell"/>
</dbReference>
<evidence type="ECO:0000259" key="7">
    <source>
        <dbReference type="Pfam" id="PF10035"/>
    </source>
</evidence>
<feature type="transmembrane region" description="Helical" evidence="6">
    <location>
        <begin position="84"/>
        <end position="101"/>
    </location>
</feature>
<dbReference type="OrthoDB" id="2417289at2"/>
<proteinExistence type="predicted"/>
<organism evidence="8 9">
    <name type="scientific">Exiguobacterium aurantiacum</name>
    <dbReference type="NCBI Taxonomy" id="33987"/>
    <lineage>
        <taxon>Bacteria</taxon>
        <taxon>Bacillati</taxon>
        <taxon>Bacillota</taxon>
        <taxon>Bacilli</taxon>
        <taxon>Bacillales</taxon>
        <taxon>Bacillales Family XII. Incertae Sedis</taxon>
        <taxon>Exiguobacterium</taxon>
    </lineage>
</organism>
<dbReference type="CDD" id="cd16380">
    <property type="entry name" value="YitT_C"/>
    <property type="match status" value="1"/>
</dbReference>
<keyword evidence="3 6" id="KW-0812">Transmembrane</keyword>
<comment type="subcellular location">
    <subcellularLocation>
        <location evidence="1">Cell membrane</location>
        <topology evidence="1">Multi-pass membrane protein</topology>
    </subcellularLocation>
</comment>
<dbReference type="InterPro" id="IPR003740">
    <property type="entry name" value="YitT"/>
</dbReference>
<evidence type="ECO:0000256" key="6">
    <source>
        <dbReference type="SAM" id="Phobius"/>
    </source>
</evidence>
<evidence type="ECO:0000313" key="8">
    <source>
        <dbReference type="EMBL" id="STO08871.1"/>
    </source>
</evidence>
<name>A0A377FVL4_9BACL</name>
<evidence type="ECO:0000256" key="1">
    <source>
        <dbReference type="ARBA" id="ARBA00004651"/>
    </source>
</evidence>
<reference evidence="8 9" key="1">
    <citation type="submission" date="2018-06" db="EMBL/GenBank/DDBJ databases">
        <authorList>
            <consortium name="Pathogen Informatics"/>
            <person name="Doyle S."/>
        </authorList>
    </citation>
    <scope>NUCLEOTIDE SEQUENCE [LARGE SCALE GENOMIC DNA]</scope>
    <source>
        <strain evidence="8 9">NCTC13163</strain>
    </source>
</reference>
<evidence type="ECO:0000256" key="3">
    <source>
        <dbReference type="ARBA" id="ARBA00022692"/>
    </source>
</evidence>
<dbReference type="Gene3D" id="3.30.70.120">
    <property type="match status" value="1"/>
</dbReference>
<dbReference type="Proteomes" id="UP000254060">
    <property type="component" value="Unassembled WGS sequence"/>
</dbReference>
<keyword evidence="2" id="KW-1003">Cell membrane</keyword>
<dbReference type="RefSeq" id="WP_024371844.1">
    <property type="nucleotide sequence ID" value="NZ_UGGP01000001.1"/>
</dbReference>
<keyword evidence="5 6" id="KW-0472">Membrane</keyword>
<feature type="domain" description="DUF2179" evidence="7">
    <location>
        <begin position="224"/>
        <end position="278"/>
    </location>
</feature>
<feature type="transmembrane region" description="Helical" evidence="6">
    <location>
        <begin position="166"/>
        <end position="187"/>
    </location>
</feature>
<dbReference type="InterPro" id="IPR015867">
    <property type="entry name" value="N-reg_PII/ATP_PRibTrfase_C"/>
</dbReference>
<dbReference type="PANTHER" id="PTHR33545">
    <property type="entry name" value="UPF0750 MEMBRANE PROTEIN YITT-RELATED"/>
    <property type="match status" value="1"/>
</dbReference>
<evidence type="ECO:0000256" key="5">
    <source>
        <dbReference type="ARBA" id="ARBA00023136"/>
    </source>
</evidence>
<protein>
    <submittedName>
        <fullName evidence="8">Uncharacterized BCR, YitT family COG1284</fullName>
    </submittedName>
</protein>
<accession>A0A377FVL4</accession>